<keyword evidence="2" id="KW-1185">Reference proteome</keyword>
<sequence length="101" mass="11569">MSRNGPMCLQESDRVFHFLVDIAFLTGARLPPVSFRSSFVGPYQLEAPGLWQLLCGIGCQNDLRRCPILSARWPYRRDNSPHLIHLRHYDPSYPRGIRGSS</sequence>
<dbReference type="EMBL" id="JABXBU010000001">
    <property type="protein sequence ID" value="KAF8796767.1"/>
    <property type="molecule type" value="Genomic_DNA"/>
</dbReference>
<reference evidence="1" key="1">
    <citation type="journal article" date="2020" name="bioRxiv">
        <title>Chromosome-level reference genome of the European wasp spider Argiope bruennichi: a resource for studies on range expansion and evolutionary adaptation.</title>
        <authorList>
            <person name="Sheffer M.M."/>
            <person name="Hoppe A."/>
            <person name="Krehenwinkel H."/>
            <person name="Uhl G."/>
            <person name="Kuss A.W."/>
            <person name="Jensen L."/>
            <person name="Jensen C."/>
            <person name="Gillespie R.G."/>
            <person name="Hoff K.J."/>
            <person name="Prost S."/>
        </authorList>
    </citation>
    <scope>NUCLEOTIDE SEQUENCE</scope>
</reference>
<proteinExistence type="predicted"/>
<protein>
    <submittedName>
        <fullName evidence="1">Uncharacterized protein</fullName>
    </submittedName>
</protein>
<dbReference type="Proteomes" id="UP000807504">
    <property type="component" value="Unassembled WGS sequence"/>
</dbReference>
<evidence type="ECO:0000313" key="2">
    <source>
        <dbReference type="Proteomes" id="UP000807504"/>
    </source>
</evidence>
<organism evidence="1 2">
    <name type="scientific">Argiope bruennichi</name>
    <name type="common">Wasp spider</name>
    <name type="synonym">Aranea bruennichi</name>
    <dbReference type="NCBI Taxonomy" id="94029"/>
    <lineage>
        <taxon>Eukaryota</taxon>
        <taxon>Metazoa</taxon>
        <taxon>Ecdysozoa</taxon>
        <taxon>Arthropoda</taxon>
        <taxon>Chelicerata</taxon>
        <taxon>Arachnida</taxon>
        <taxon>Araneae</taxon>
        <taxon>Araneomorphae</taxon>
        <taxon>Entelegynae</taxon>
        <taxon>Araneoidea</taxon>
        <taxon>Araneidae</taxon>
        <taxon>Argiope</taxon>
    </lineage>
</organism>
<dbReference type="AlphaFoldDB" id="A0A8T0G092"/>
<reference evidence="1" key="2">
    <citation type="submission" date="2020-06" db="EMBL/GenBank/DDBJ databases">
        <authorList>
            <person name="Sheffer M."/>
        </authorList>
    </citation>
    <scope>NUCLEOTIDE SEQUENCE</scope>
</reference>
<comment type="caution">
    <text evidence="1">The sequence shown here is derived from an EMBL/GenBank/DDBJ whole genome shotgun (WGS) entry which is preliminary data.</text>
</comment>
<gene>
    <name evidence="1" type="ORF">HNY73_001108</name>
</gene>
<evidence type="ECO:0000313" key="1">
    <source>
        <dbReference type="EMBL" id="KAF8796767.1"/>
    </source>
</evidence>
<accession>A0A8T0G092</accession>
<name>A0A8T0G092_ARGBR</name>